<comment type="caution">
    <text evidence="7">The sequence shown here is derived from an EMBL/GenBank/DDBJ whole genome shotgun (WGS) entry which is preliminary data.</text>
</comment>
<evidence type="ECO:0000259" key="6">
    <source>
        <dbReference type="Pfam" id="PF09265"/>
    </source>
</evidence>
<dbReference type="EMBL" id="JARBHA010000007">
    <property type="protein sequence ID" value="KAJ9697171.1"/>
    <property type="molecule type" value="Genomic_DNA"/>
</dbReference>
<proteinExistence type="inferred from homology"/>
<dbReference type="InterPro" id="IPR016164">
    <property type="entry name" value="FAD-linked_Oxase-like_C"/>
</dbReference>
<name>A0AA38ZXR0_VITRO</name>
<keyword evidence="4" id="KW-0274">FAD</keyword>
<gene>
    <name evidence="7" type="ORF">PVL29_009096</name>
</gene>
<dbReference type="AlphaFoldDB" id="A0AA38ZXR0"/>
<reference evidence="7 8" key="1">
    <citation type="journal article" date="2023" name="BMC Biotechnol.">
        <title>Vitis rotundifolia cv Carlos genome sequencing.</title>
        <authorList>
            <person name="Huff M."/>
            <person name="Hulse-Kemp A."/>
            <person name="Scheffler B."/>
            <person name="Youngblood R."/>
            <person name="Simpson S."/>
            <person name="Babiker E."/>
            <person name="Staton M."/>
        </authorList>
    </citation>
    <scope>NUCLEOTIDE SEQUENCE [LARGE SCALE GENOMIC DNA]</scope>
    <source>
        <tissue evidence="7">Leaf</tissue>
    </source>
</reference>
<accession>A0AA38ZXR0</accession>
<evidence type="ECO:0000256" key="5">
    <source>
        <dbReference type="ARBA" id="ARBA00023002"/>
    </source>
</evidence>
<keyword evidence="3" id="KW-0285">Flavoprotein</keyword>
<dbReference type="PANTHER" id="PTHR13878">
    <property type="entry name" value="GULONOLACTONE OXIDASE"/>
    <property type="match status" value="1"/>
</dbReference>
<evidence type="ECO:0000313" key="7">
    <source>
        <dbReference type="EMBL" id="KAJ9697171.1"/>
    </source>
</evidence>
<sequence>MAKSCPISTSFIIINVFISHFTSSIGLVSRYCVSTQGGSRCHYNASWDFGNLVHLQNPTVMKSLNNHNHRGGIRVTTNPILGSYVDVGDEQLWIDVLQATLKHEWLQCRGPIICLGQFGIIIRVRIALEPVPKRVKWTHMLYDEFLEFSRNQEHLISINGLNYLEGSLFDHAKYISSLISKNDIIYYLEVVKYYDELTSHTDGENYSLQEIQELLKGLNFLLGFVFTKDAPLFCDKTGIKIKGYLSHYRTMADWMNHFNQKWKTFEDRKTQFDPKMILSPKQ</sequence>
<comment type="similarity">
    <text evidence="2">Belongs to the oxygen-dependent FAD-linked oxidoreductase family.</text>
</comment>
<evidence type="ECO:0000256" key="2">
    <source>
        <dbReference type="ARBA" id="ARBA00005466"/>
    </source>
</evidence>
<evidence type="ECO:0000313" key="8">
    <source>
        <dbReference type="Proteomes" id="UP001168098"/>
    </source>
</evidence>
<dbReference type="GO" id="GO:0019139">
    <property type="term" value="F:cytokinin dehydrogenase activity"/>
    <property type="evidence" value="ECO:0007669"/>
    <property type="project" value="InterPro"/>
</dbReference>
<evidence type="ECO:0000256" key="4">
    <source>
        <dbReference type="ARBA" id="ARBA00022827"/>
    </source>
</evidence>
<keyword evidence="5" id="KW-0560">Oxidoreductase</keyword>
<dbReference type="Proteomes" id="UP001168098">
    <property type="component" value="Unassembled WGS sequence"/>
</dbReference>
<dbReference type="InterPro" id="IPR050432">
    <property type="entry name" value="FAD-linked_Oxidoreductases_BP"/>
</dbReference>
<dbReference type="GO" id="GO:0050660">
    <property type="term" value="F:flavin adenine dinucleotide binding"/>
    <property type="evidence" value="ECO:0007669"/>
    <property type="project" value="InterPro"/>
</dbReference>
<dbReference type="InterPro" id="IPR015345">
    <property type="entry name" value="Cytokinin_DH_FAD/cytokin-bd"/>
</dbReference>
<comment type="cofactor">
    <cofactor evidence="1">
        <name>FAD</name>
        <dbReference type="ChEBI" id="CHEBI:57692"/>
    </cofactor>
</comment>
<dbReference type="PANTHER" id="PTHR13878:SF127">
    <property type="entry name" value="CYTOKININ DEHYDROGENASE 3"/>
    <property type="match status" value="1"/>
</dbReference>
<feature type="domain" description="Cytokinin dehydrogenase 1 FAD/cytokinin binding" evidence="6">
    <location>
        <begin position="233"/>
        <end position="282"/>
    </location>
</feature>
<dbReference type="InterPro" id="IPR016170">
    <property type="entry name" value="Cytok_DH_C_sf"/>
</dbReference>
<feature type="domain" description="Cytokinin dehydrogenase 1 FAD/cytokinin binding" evidence="6">
    <location>
        <begin position="132"/>
        <end position="231"/>
    </location>
</feature>
<evidence type="ECO:0000256" key="3">
    <source>
        <dbReference type="ARBA" id="ARBA00022630"/>
    </source>
</evidence>
<dbReference type="GO" id="GO:0009690">
    <property type="term" value="P:cytokinin metabolic process"/>
    <property type="evidence" value="ECO:0007669"/>
    <property type="project" value="InterPro"/>
</dbReference>
<dbReference type="Pfam" id="PF09265">
    <property type="entry name" value="Cytokin-bind"/>
    <property type="match status" value="2"/>
</dbReference>
<keyword evidence="8" id="KW-1185">Reference proteome</keyword>
<evidence type="ECO:0000256" key="1">
    <source>
        <dbReference type="ARBA" id="ARBA00001974"/>
    </source>
</evidence>
<organism evidence="7 8">
    <name type="scientific">Vitis rotundifolia</name>
    <name type="common">Muscadine grape</name>
    <dbReference type="NCBI Taxonomy" id="103349"/>
    <lineage>
        <taxon>Eukaryota</taxon>
        <taxon>Viridiplantae</taxon>
        <taxon>Streptophyta</taxon>
        <taxon>Embryophyta</taxon>
        <taxon>Tracheophyta</taxon>
        <taxon>Spermatophyta</taxon>
        <taxon>Magnoliopsida</taxon>
        <taxon>eudicotyledons</taxon>
        <taxon>Gunneridae</taxon>
        <taxon>Pentapetalae</taxon>
        <taxon>rosids</taxon>
        <taxon>Vitales</taxon>
        <taxon>Vitaceae</taxon>
        <taxon>Viteae</taxon>
        <taxon>Vitis</taxon>
    </lineage>
</organism>
<protein>
    <recommendedName>
        <fullName evidence="6">Cytokinin dehydrogenase 1 FAD/cytokinin binding domain-containing protein</fullName>
    </recommendedName>
</protein>
<dbReference type="Gene3D" id="3.30.43.10">
    <property type="entry name" value="Uridine Diphospho-n-acetylenolpyruvylglucosamine Reductase, domain 2"/>
    <property type="match status" value="1"/>
</dbReference>
<dbReference type="InterPro" id="IPR016167">
    <property type="entry name" value="FAD-bd_PCMH_sub1"/>
</dbReference>
<dbReference type="Gene3D" id="3.40.462.10">
    <property type="entry name" value="FAD-linked oxidases, C-terminal domain"/>
    <property type="match status" value="1"/>
</dbReference>
<dbReference type="SUPFAM" id="SSF55103">
    <property type="entry name" value="FAD-linked oxidases, C-terminal domain"/>
    <property type="match status" value="2"/>
</dbReference>